<organism evidence="8 9">
    <name type="scientific">Boletus edulis BED1</name>
    <dbReference type="NCBI Taxonomy" id="1328754"/>
    <lineage>
        <taxon>Eukaryota</taxon>
        <taxon>Fungi</taxon>
        <taxon>Dikarya</taxon>
        <taxon>Basidiomycota</taxon>
        <taxon>Agaricomycotina</taxon>
        <taxon>Agaricomycetes</taxon>
        <taxon>Agaricomycetidae</taxon>
        <taxon>Boletales</taxon>
        <taxon>Boletineae</taxon>
        <taxon>Boletaceae</taxon>
        <taxon>Boletoideae</taxon>
        <taxon>Boletus</taxon>
    </lineage>
</organism>
<keyword evidence="4" id="KW-0539">Nucleus</keyword>
<feature type="region of interest" description="Disordered" evidence="6">
    <location>
        <begin position="521"/>
        <end position="554"/>
    </location>
</feature>
<comment type="subcellular location">
    <subcellularLocation>
        <location evidence="1">Nucleus</location>
        <location evidence="1">Nuclear pore complex</location>
    </subcellularLocation>
</comment>
<feature type="coiled-coil region" evidence="5">
    <location>
        <begin position="346"/>
        <end position="383"/>
    </location>
</feature>
<dbReference type="GO" id="GO:0017056">
    <property type="term" value="F:structural constituent of nuclear pore"/>
    <property type="evidence" value="ECO:0007669"/>
    <property type="project" value="TreeGrafter"/>
</dbReference>
<evidence type="ECO:0000256" key="6">
    <source>
        <dbReference type="SAM" id="MobiDB-lite"/>
    </source>
</evidence>
<feature type="compositionally biased region" description="Polar residues" evidence="6">
    <location>
        <begin position="1"/>
        <end position="34"/>
    </location>
</feature>
<dbReference type="Gene3D" id="1.20.5.170">
    <property type="match status" value="1"/>
</dbReference>
<keyword evidence="3" id="KW-0811">Translocation</keyword>
<dbReference type="GO" id="GO:0044613">
    <property type="term" value="C:nuclear pore central transport channel"/>
    <property type="evidence" value="ECO:0007669"/>
    <property type="project" value="TreeGrafter"/>
</dbReference>
<evidence type="ECO:0000259" key="7">
    <source>
        <dbReference type="Pfam" id="PF13874"/>
    </source>
</evidence>
<dbReference type="PANTHER" id="PTHR13000:SF0">
    <property type="entry name" value="NUCLEOPORIN P54"/>
    <property type="match status" value="1"/>
</dbReference>
<proteinExistence type="predicted"/>
<dbReference type="GO" id="GO:0006607">
    <property type="term" value="P:NLS-bearing protein import into nucleus"/>
    <property type="evidence" value="ECO:0007669"/>
    <property type="project" value="TreeGrafter"/>
</dbReference>
<keyword evidence="3" id="KW-0653">Protein transport</keyword>
<dbReference type="InterPro" id="IPR025574">
    <property type="entry name" value="Nucleoporin_FG_rpt"/>
</dbReference>
<evidence type="ECO:0000256" key="3">
    <source>
        <dbReference type="ARBA" id="ARBA00023132"/>
    </source>
</evidence>
<dbReference type="InterPro" id="IPR024864">
    <property type="entry name" value="Nup54/Nup57/Nup44"/>
</dbReference>
<feature type="compositionally biased region" description="Polar residues" evidence="6">
    <location>
        <begin position="247"/>
        <end position="263"/>
    </location>
</feature>
<gene>
    <name evidence="8" type="ORF">L210DRAFT_3617873</name>
</gene>
<keyword evidence="3" id="KW-0906">Nuclear pore complex</keyword>
<dbReference type="InterPro" id="IPR025712">
    <property type="entry name" value="Nup54_alpha-helical_dom"/>
</dbReference>
<feature type="compositionally biased region" description="Low complexity" evidence="6">
    <location>
        <begin position="41"/>
        <end position="70"/>
    </location>
</feature>
<name>A0AAD4C970_BOLED</name>
<dbReference type="GO" id="GO:0036228">
    <property type="term" value="P:protein localization to nuclear inner membrane"/>
    <property type="evidence" value="ECO:0007669"/>
    <property type="project" value="TreeGrafter"/>
</dbReference>
<dbReference type="Pfam" id="PF13634">
    <property type="entry name" value="Nucleoporin_FG"/>
    <property type="match status" value="2"/>
</dbReference>
<sequence length="554" mass="57814">MNSTLFGNPTLQQQQPSTGTSIFGSTNPSQQQQTTGGGLFASTTSTQQPSATGGNLFGGTTAQPAAATGGSIFGSTTQAPAGGSIFGGTTQPSTGGGIFGSTTTQPAGGTLFGGTNAQQPQPQPVGGSLFGTATTQPQQSGGSLSSNPLFGNKPPSSIFGAPATSTTTGMSTISPPTLFGQPAMQASTSTAQPTTSLFGQPQPQQPQKPAGPLFGSTTQSSTTGTLFGSTLTAPTLGTGLGMGSILGASTSRPSQSTLGAAQQQDPQSQFVALIQRIDAIAEAWNPYSPLCRFQHYFYNLVDPALVSQYGRPPNATNEAFWQSAVRENPDPSCMVPVLAVGFDALNARVEAQSAQATAQQEKLKELKKRLQALTATHADTTLSRLHRALSQHTQLSQRLLGLVQHLHLLIPAVRSSSIRPEEEALRVALEEMEEDLRRPGGMSKMRSKLNELWALVGAINAARERGKKAGSEGAVEWTVVDEEGLKQIMQILSDQQAGLQHLTKILQRDLKDLGVIMGTSAEREDGHTSGDMRFSASPSPLNSSTSTLHASALR</sequence>
<evidence type="ECO:0000256" key="5">
    <source>
        <dbReference type="SAM" id="Coils"/>
    </source>
</evidence>
<dbReference type="PANTHER" id="PTHR13000">
    <property type="entry name" value="NUCLEOPORIN P54"/>
    <property type="match status" value="1"/>
</dbReference>
<evidence type="ECO:0000313" key="9">
    <source>
        <dbReference type="Proteomes" id="UP001194468"/>
    </source>
</evidence>
<comment type="caution">
    <text evidence="8">The sequence shown here is derived from an EMBL/GenBank/DDBJ whole genome shotgun (WGS) entry which is preliminary data.</text>
</comment>
<dbReference type="EMBL" id="WHUW01000001">
    <property type="protein sequence ID" value="KAF8452612.1"/>
    <property type="molecule type" value="Genomic_DNA"/>
</dbReference>
<keyword evidence="2" id="KW-0813">Transport</keyword>
<evidence type="ECO:0000256" key="2">
    <source>
        <dbReference type="ARBA" id="ARBA00022448"/>
    </source>
</evidence>
<reference evidence="8" key="2">
    <citation type="journal article" date="2020" name="Nat. Commun.">
        <title>Large-scale genome sequencing of mycorrhizal fungi provides insights into the early evolution of symbiotic traits.</title>
        <authorList>
            <person name="Miyauchi S."/>
            <person name="Kiss E."/>
            <person name="Kuo A."/>
            <person name="Drula E."/>
            <person name="Kohler A."/>
            <person name="Sanchez-Garcia M."/>
            <person name="Morin E."/>
            <person name="Andreopoulos B."/>
            <person name="Barry K.W."/>
            <person name="Bonito G."/>
            <person name="Buee M."/>
            <person name="Carver A."/>
            <person name="Chen C."/>
            <person name="Cichocki N."/>
            <person name="Clum A."/>
            <person name="Culley D."/>
            <person name="Crous P.W."/>
            <person name="Fauchery L."/>
            <person name="Girlanda M."/>
            <person name="Hayes R.D."/>
            <person name="Keri Z."/>
            <person name="LaButti K."/>
            <person name="Lipzen A."/>
            <person name="Lombard V."/>
            <person name="Magnuson J."/>
            <person name="Maillard F."/>
            <person name="Murat C."/>
            <person name="Nolan M."/>
            <person name="Ohm R.A."/>
            <person name="Pangilinan J."/>
            <person name="Pereira M.F."/>
            <person name="Perotto S."/>
            <person name="Peter M."/>
            <person name="Pfister S."/>
            <person name="Riley R."/>
            <person name="Sitrit Y."/>
            <person name="Stielow J.B."/>
            <person name="Szollosi G."/>
            <person name="Zifcakova L."/>
            <person name="Stursova M."/>
            <person name="Spatafora J.W."/>
            <person name="Tedersoo L."/>
            <person name="Vaario L.M."/>
            <person name="Yamada A."/>
            <person name="Yan M."/>
            <person name="Wang P."/>
            <person name="Xu J."/>
            <person name="Bruns T."/>
            <person name="Baldrian P."/>
            <person name="Vilgalys R."/>
            <person name="Dunand C."/>
            <person name="Henrissat B."/>
            <person name="Grigoriev I.V."/>
            <person name="Hibbett D."/>
            <person name="Nagy L.G."/>
            <person name="Martin F.M."/>
        </authorList>
    </citation>
    <scope>NUCLEOTIDE SEQUENCE</scope>
    <source>
        <strain evidence="8">BED1</strain>
    </source>
</reference>
<reference evidence="8" key="1">
    <citation type="submission" date="2019-10" db="EMBL/GenBank/DDBJ databases">
        <authorList>
            <consortium name="DOE Joint Genome Institute"/>
            <person name="Kuo A."/>
            <person name="Miyauchi S."/>
            <person name="Kiss E."/>
            <person name="Drula E."/>
            <person name="Kohler A."/>
            <person name="Sanchez-Garcia M."/>
            <person name="Andreopoulos B."/>
            <person name="Barry K.W."/>
            <person name="Bonito G."/>
            <person name="Buee M."/>
            <person name="Carver A."/>
            <person name="Chen C."/>
            <person name="Cichocki N."/>
            <person name="Clum A."/>
            <person name="Culley D."/>
            <person name="Crous P.W."/>
            <person name="Fauchery L."/>
            <person name="Girlanda M."/>
            <person name="Hayes R."/>
            <person name="Keri Z."/>
            <person name="LaButti K."/>
            <person name="Lipzen A."/>
            <person name="Lombard V."/>
            <person name="Magnuson J."/>
            <person name="Maillard F."/>
            <person name="Morin E."/>
            <person name="Murat C."/>
            <person name="Nolan M."/>
            <person name="Ohm R."/>
            <person name="Pangilinan J."/>
            <person name="Pereira M."/>
            <person name="Perotto S."/>
            <person name="Peter M."/>
            <person name="Riley R."/>
            <person name="Sitrit Y."/>
            <person name="Stielow B."/>
            <person name="Szollosi G."/>
            <person name="Zifcakova L."/>
            <person name="Stursova M."/>
            <person name="Spatafora J.W."/>
            <person name="Tedersoo L."/>
            <person name="Vaario L.-M."/>
            <person name="Yamada A."/>
            <person name="Yan M."/>
            <person name="Wang P."/>
            <person name="Xu J."/>
            <person name="Bruns T."/>
            <person name="Baldrian P."/>
            <person name="Vilgalys R."/>
            <person name="Henrissat B."/>
            <person name="Grigoriev I.V."/>
            <person name="Hibbett D."/>
            <person name="Nagy L.G."/>
            <person name="Martin F.M."/>
        </authorList>
    </citation>
    <scope>NUCLEOTIDE SEQUENCE</scope>
    <source>
        <strain evidence="8">BED1</strain>
    </source>
</reference>
<dbReference type="Proteomes" id="UP001194468">
    <property type="component" value="Unassembled WGS sequence"/>
</dbReference>
<evidence type="ECO:0000256" key="4">
    <source>
        <dbReference type="ARBA" id="ARBA00023242"/>
    </source>
</evidence>
<feature type="compositionally biased region" description="Low complexity" evidence="6">
    <location>
        <begin position="185"/>
        <end position="230"/>
    </location>
</feature>
<dbReference type="GO" id="GO:0006999">
    <property type="term" value="P:nuclear pore organization"/>
    <property type="evidence" value="ECO:0007669"/>
    <property type="project" value="TreeGrafter"/>
</dbReference>
<feature type="compositionally biased region" description="Low complexity" evidence="6">
    <location>
        <begin position="535"/>
        <end position="548"/>
    </location>
</feature>
<protein>
    <submittedName>
        <fullName evidence="8">Nucleoporin complex subunit 54-domain-containing protein</fullName>
    </submittedName>
</protein>
<dbReference type="Pfam" id="PF13874">
    <property type="entry name" value="Nup54"/>
    <property type="match status" value="1"/>
</dbReference>
<keyword evidence="9" id="KW-1185">Reference proteome</keyword>
<keyword evidence="3" id="KW-0509">mRNA transport</keyword>
<accession>A0AAD4C970</accession>
<feature type="compositionally biased region" description="Polar residues" evidence="6">
    <location>
        <begin position="131"/>
        <end position="149"/>
    </location>
</feature>
<evidence type="ECO:0000313" key="8">
    <source>
        <dbReference type="EMBL" id="KAF8452612.1"/>
    </source>
</evidence>
<feature type="domain" description="Nucleoporin Nup54 alpha-helical" evidence="7">
    <location>
        <begin position="312"/>
        <end position="455"/>
    </location>
</feature>
<feature type="region of interest" description="Disordered" evidence="6">
    <location>
        <begin position="244"/>
        <end position="263"/>
    </location>
</feature>
<evidence type="ECO:0000256" key="1">
    <source>
        <dbReference type="ARBA" id="ARBA00004567"/>
    </source>
</evidence>
<feature type="region of interest" description="Disordered" evidence="6">
    <location>
        <begin position="1"/>
        <end position="163"/>
    </location>
</feature>
<keyword evidence="5" id="KW-0175">Coiled coil</keyword>
<feature type="compositionally biased region" description="Basic and acidic residues" evidence="6">
    <location>
        <begin position="521"/>
        <end position="530"/>
    </location>
</feature>
<feature type="region of interest" description="Disordered" evidence="6">
    <location>
        <begin position="183"/>
        <end position="230"/>
    </location>
</feature>
<dbReference type="AlphaFoldDB" id="A0AAD4C970"/>